<dbReference type="EMBL" id="PVNE01000021">
    <property type="protein sequence ID" value="PRX39731.1"/>
    <property type="molecule type" value="Genomic_DNA"/>
</dbReference>
<evidence type="ECO:0000313" key="2">
    <source>
        <dbReference type="EMBL" id="PRX39731.1"/>
    </source>
</evidence>
<gene>
    <name evidence="2" type="ORF">CLV97_12159</name>
</gene>
<dbReference type="SUPFAM" id="SSF160631">
    <property type="entry name" value="SMI1/KNR4-like"/>
    <property type="match status" value="1"/>
</dbReference>
<keyword evidence="3" id="KW-1185">Reference proteome</keyword>
<evidence type="ECO:0000259" key="1">
    <source>
        <dbReference type="Pfam" id="PF09346"/>
    </source>
</evidence>
<proteinExistence type="predicted"/>
<feature type="domain" description="Knr4/Smi1-like" evidence="1">
    <location>
        <begin position="168"/>
        <end position="204"/>
    </location>
</feature>
<dbReference type="InterPro" id="IPR018958">
    <property type="entry name" value="Knr4/Smi1-like_dom"/>
</dbReference>
<comment type="caution">
    <text evidence="2">The sequence shown here is derived from an EMBL/GenBank/DDBJ whole genome shotgun (WGS) entry which is preliminary data.</text>
</comment>
<accession>A0A2T0LCJ8</accession>
<organism evidence="2 3">
    <name type="scientific">Planifilum fimeticola</name>
    <dbReference type="NCBI Taxonomy" id="201975"/>
    <lineage>
        <taxon>Bacteria</taxon>
        <taxon>Bacillati</taxon>
        <taxon>Bacillota</taxon>
        <taxon>Bacilli</taxon>
        <taxon>Bacillales</taxon>
        <taxon>Thermoactinomycetaceae</taxon>
        <taxon>Planifilum</taxon>
    </lineage>
</organism>
<name>A0A2T0LCJ8_9BACL</name>
<dbReference type="Proteomes" id="UP000237797">
    <property type="component" value="Unassembled WGS sequence"/>
</dbReference>
<sequence>MISKRQTGLGTRVDRSVVNQIEGVNRLLHHFDFGQGKVVLGSLFLDPDLSFADQELRLSEDMLIVQYQHGKYVLDVGHVPQYEGDYRLRVMILGRYREPLRMWFVATFEELRRKIDEAVRLIHGWMERPEEIRVYSQVFPAPDSSASKADRLLGNIEIAWEAFQPRNATSEMVEKVETEWGVRLPDRLKEVIQHCDGGGPIPSAFPMDERERES</sequence>
<evidence type="ECO:0000313" key="3">
    <source>
        <dbReference type="Proteomes" id="UP000237797"/>
    </source>
</evidence>
<dbReference type="AlphaFoldDB" id="A0A2T0LCJ8"/>
<protein>
    <recommendedName>
        <fullName evidence="1">Knr4/Smi1-like domain-containing protein</fullName>
    </recommendedName>
</protein>
<dbReference type="Pfam" id="PF09346">
    <property type="entry name" value="SMI1_KNR4"/>
    <property type="match status" value="1"/>
</dbReference>
<reference evidence="2 3" key="1">
    <citation type="submission" date="2018-03" db="EMBL/GenBank/DDBJ databases">
        <title>Genomic Encyclopedia of Archaeal and Bacterial Type Strains, Phase II (KMG-II): from individual species to whole genera.</title>
        <authorList>
            <person name="Goeker M."/>
        </authorList>
    </citation>
    <scope>NUCLEOTIDE SEQUENCE [LARGE SCALE GENOMIC DNA]</scope>
    <source>
        <strain evidence="2 3">DSM 44946</strain>
    </source>
</reference>
<dbReference type="InterPro" id="IPR037883">
    <property type="entry name" value="Knr4/Smi1-like_sf"/>
</dbReference>